<accession>A0ABD3PPF5</accession>
<comment type="caution">
    <text evidence="3">The sequence shown here is derived from an EMBL/GenBank/DDBJ whole genome shotgun (WGS) entry which is preliminary data.</text>
</comment>
<sequence>MISTDLLDDTMSLTSLREDGLFTGEEITLKFRPGERRSSTVLVEADEILDDEKGSFVASVASAIESQSSLTRINSLSSQLEDNLERMRETRDHLQILSTDISINTMAEEEIDDEGVNTILIEEHGAPITTTEYHVGHIIPPSQPQLPPLSHESKAKRTRFFFKRNLKVTLNRAAIKVKSVLSNGKAGGTSSTETTTDTNHSDDDESNHALPTPRAAETIEEAASQHFEEAEQSSTLAASPINDGISDETRIEHTKSVDFDTITKEHYEKISSTIVNETNDTSTEYTTHVQQQLEPKSSAESDQIDQNYQGPYDDNKSFVTYSTGDFDMSQMYSRSWSLAPTVVSKTSKTFAPRRFGKSKSEISDMSITDQQQDRVVIISSSLSSKKDQCAEDNIMVVQVAGERAQSKNENCFGLDGLSLVNSLVGDDRSYVEDY</sequence>
<feature type="region of interest" description="Disordered" evidence="2">
    <location>
        <begin position="182"/>
        <end position="210"/>
    </location>
</feature>
<gene>
    <name evidence="3" type="ORF">ACHAWO_004815</name>
</gene>
<organism evidence="3 4">
    <name type="scientific">Cyclotella atomus</name>
    <dbReference type="NCBI Taxonomy" id="382360"/>
    <lineage>
        <taxon>Eukaryota</taxon>
        <taxon>Sar</taxon>
        <taxon>Stramenopiles</taxon>
        <taxon>Ochrophyta</taxon>
        <taxon>Bacillariophyta</taxon>
        <taxon>Coscinodiscophyceae</taxon>
        <taxon>Thalassiosirophycidae</taxon>
        <taxon>Stephanodiscales</taxon>
        <taxon>Stephanodiscaceae</taxon>
        <taxon>Cyclotella</taxon>
    </lineage>
</organism>
<feature type="region of interest" description="Disordered" evidence="2">
    <location>
        <begin position="224"/>
        <end position="252"/>
    </location>
</feature>
<feature type="coiled-coil region" evidence="1">
    <location>
        <begin position="70"/>
        <end position="97"/>
    </location>
</feature>
<evidence type="ECO:0000313" key="4">
    <source>
        <dbReference type="Proteomes" id="UP001530400"/>
    </source>
</evidence>
<feature type="region of interest" description="Disordered" evidence="2">
    <location>
        <begin position="290"/>
        <end position="312"/>
    </location>
</feature>
<dbReference type="EMBL" id="JALLPJ020000511">
    <property type="protein sequence ID" value="KAL3790058.1"/>
    <property type="molecule type" value="Genomic_DNA"/>
</dbReference>
<dbReference type="Proteomes" id="UP001530400">
    <property type="component" value="Unassembled WGS sequence"/>
</dbReference>
<feature type="compositionally biased region" description="Polar residues" evidence="2">
    <location>
        <begin position="290"/>
        <end position="309"/>
    </location>
</feature>
<keyword evidence="1" id="KW-0175">Coiled coil</keyword>
<feature type="compositionally biased region" description="Low complexity" evidence="2">
    <location>
        <begin position="189"/>
        <end position="198"/>
    </location>
</feature>
<evidence type="ECO:0000256" key="2">
    <source>
        <dbReference type="SAM" id="MobiDB-lite"/>
    </source>
</evidence>
<keyword evidence="4" id="KW-1185">Reference proteome</keyword>
<name>A0ABD3PPF5_9STRA</name>
<evidence type="ECO:0000313" key="3">
    <source>
        <dbReference type="EMBL" id="KAL3790058.1"/>
    </source>
</evidence>
<protein>
    <submittedName>
        <fullName evidence="3">Uncharacterized protein</fullName>
    </submittedName>
</protein>
<evidence type="ECO:0000256" key="1">
    <source>
        <dbReference type="SAM" id="Coils"/>
    </source>
</evidence>
<dbReference type="AlphaFoldDB" id="A0ABD3PPF5"/>
<proteinExistence type="predicted"/>
<reference evidence="3 4" key="1">
    <citation type="submission" date="2024-10" db="EMBL/GenBank/DDBJ databases">
        <title>Updated reference genomes for cyclostephanoid diatoms.</title>
        <authorList>
            <person name="Roberts W.R."/>
            <person name="Alverson A.J."/>
        </authorList>
    </citation>
    <scope>NUCLEOTIDE SEQUENCE [LARGE SCALE GENOMIC DNA]</scope>
    <source>
        <strain evidence="3 4">AJA010-31</strain>
    </source>
</reference>